<feature type="domain" description="FAD/NAD(P)-binding" evidence="5">
    <location>
        <begin position="4"/>
        <end position="288"/>
    </location>
</feature>
<dbReference type="GO" id="GO:0050660">
    <property type="term" value="F:flavin adenine dinucleotide binding"/>
    <property type="evidence" value="ECO:0007669"/>
    <property type="project" value="TreeGrafter"/>
</dbReference>
<comment type="caution">
    <text evidence="6">The sequence shown here is derived from an EMBL/GenBank/DDBJ whole genome shotgun (WGS) entry which is preliminary data.</text>
</comment>
<comment type="similarity">
    <text evidence="1">Belongs to the FAD-dependent oxidoreductase family.</text>
</comment>
<protein>
    <submittedName>
        <fullName evidence="6">Pyridine nucleotide-disulfide oxidoreductase</fullName>
    </submittedName>
</protein>
<organism evidence="6 7">
    <name type="scientific">Streptomyces nanshensis</name>
    <dbReference type="NCBI Taxonomy" id="518642"/>
    <lineage>
        <taxon>Bacteria</taxon>
        <taxon>Bacillati</taxon>
        <taxon>Actinomycetota</taxon>
        <taxon>Actinomycetes</taxon>
        <taxon>Kitasatosporales</taxon>
        <taxon>Streptomycetaceae</taxon>
        <taxon>Streptomyces</taxon>
    </lineage>
</organism>
<dbReference type="InterPro" id="IPR036188">
    <property type="entry name" value="FAD/NAD-bd_sf"/>
</dbReference>
<evidence type="ECO:0000256" key="4">
    <source>
        <dbReference type="ARBA" id="ARBA00023002"/>
    </source>
</evidence>
<keyword evidence="7" id="KW-1185">Reference proteome</keyword>
<dbReference type="PATRIC" id="fig|518642.10.peg.6858"/>
<dbReference type="Pfam" id="PF07992">
    <property type="entry name" value="Pyr_redox_2"/>
    <property type="match status" value="1"/>
</dbReference>
<evidence type="ECO:0000259" key="5">
    <source>
        <dbReference type="Pfam" id="PF07992"/>
    </source>
</evidence>
<sequence length="360" mass="37724">MAATVLVIGGGYGGVAVAKALDDVADVVLVEPRDAFVHNIAALRELVDPDWSGRLFFPYGRLLSRGRIVRDRAVRVDGSGVELASDERIVADYLVLATGSRYPFPAKPDLDDSTAARARFRAAHGALTRADGVLLLGAGPAGLELAGEIKAAWPGKRVTVVDPAEDILAGGFVDDFRAELRAQLAALDVELVLGTALREEPPSEPGETRTFTVTTRSGREITADLWFRCFGVVPVSDCLTGELAPARRRDGHVEVTGELRLPGQRNVFAVGDVTALPEAKLAKAAGEHAAVVAHNIGALIRGSGDLTTYTPAPPAISLPLGPHGGASYAPGRGVLGAEATSRLKGADLRVGSYTELFGLD</sequence>
<proteinExistence type="inferred from homology"/>
<evidence type="ECO:0000256" key="3">
    <source>
        <dbReference type="ARBA" id="ARBA00022827"/>
    </source>
</evidence>
<keyword evidence="3" id="KW-0274">FAD</keyword>
<dbReference type="InterPro" id="IPR023753">
    <property type="entry name" value="FAD/NAD-binding_dom"/>
</dbReference>
<dbReference type="PANTHER" id="PTHR43735">
    <property type="entry name" value="APOPTOSIS-INDUCING FACTOR 1"/>
    <property type="match status" value="1"/>
</dbReference>
<keyword evidence="2" id="KW-0285">Flavoprotein</keyword>
<dbReference type="PANTHER" id="PTHR43735:SF3">
    <property type="entry name" value="FERROPTOSIS SUPPRESSOR PROTEIN 1"/>
    <property type="match status" value="1"/>
</dbReference>
<keyword evidence="4" id="KW-0560">Oxidoreductase</keyword>
<evidence type="ECO:0000256" key="2">
    <source>
        <dbReference type="ARBA" id="ARBA00022630"/>
    </source>
</evidence>
<accession>A0A1E7L9K6</accession>
<dbReference type="Proteomes" id="UP000176005">
    <property type="component" value="Unassembled WGS sequence"/>
</dbReference>
<gene>
    <name evidence="6" type="ORF">AN218_06465</name>
</gene>
<evidence type="ECO:0000256" key="1">
    <source>
        <dbReference type="ARBA" id="ARBA00006442"/>
    </source>
</evidence>
<reference evidence="6 7" key="1">
    <citation type="journal article" date="2016" name="Front. Microbiol.">
        <title>Comparative Genomics Analysis of Streptomyces Species Reveals Their Adaptation to the Marine Environment and Their Diversity at the Genomic Level.</title>
        <authorList>
            <person name="Tian X."/>
            <person name="Zhang Z."/>
            <person name="Yang T."/>
            <person name="Chen M."/>
            <person name="Li J."/>
            <person name="Chen F."/>
            <person name="Yang J."/>
            <person name="Li W."/>
            <person name="Zhang B."/>
            <person name="Zhang Z."/>
            <person name="Wu J."/>
            <person name="Zhang C."/>
            <person name="Long L."/>
            <person name="Xiao J."/>
        </authorList>
    </citation>
    <scope>NUCLEOTIDE SEQUENCE [LARGE SCALE GENOMIC DNA]</scope>
    <source>
        <strain evidence="6 7">SCSIO 10429</strain>
    </source>
</reference>
<dbReference type="Gene3D" id="3.50.50.100">
    <property type="match status" value="1"/>
</dbReference>
<dbReference type="AlphaFoldDB" id="A0A1E7L9K6"/>
<evidence type="ECO:0000313" key="6">
    <source>
        <dbReference type="EMBL" id="OEV12844.1"/>
    </source>
</evidence>
<dbReference type="SUPFAM" id="SSF51905">
    <property type="entry name" value="FAD/NAD(P)-binding domain"/>
    <property type="match status" value="1"/>
</dbReference>
<dbReference type="GO" id="GO:0004174">
    <property type="term" value="F:electron-transferring-flavoprotein dehydrogenase activity"/>
    <property type="evidence" value="ECO:0007669"/>
    <property type="project" value="TreeGrafter"/>
</dbReference>
<dbReference type="PRINTS" id="PR00368">
    <property type="entry name" value="FADPNR"/>
</dbReference>
<evidence type="ECO:0000313" key="7">
    <source>
        <dbReference type="Proteomes" id="UP000176005"/>
    </source>
</evidence>
<dbReference type="EMBL" id="LJGW01000111">
    <property type="protein sequence ID" value="OEV12844.1"/>
    <property type="molecule type" value="Genomic_DNA"/>
</dbReference>
<dbReference type="RefSeq" id="WP_070015678.1">
    <property type="nucleotide sequence ID" value="NZ_LJGW01000111.1"/>
</dbReference>
<dbReference type="GO" id="GO:0005737">
    <property type="term" value="C:cytoplasm"/>
    <property type="evidence" value="ECO:0007669"/>
    <property type="project" value="TreeGrafter"/>
</dbReference>
<name>A0A1E7L9K6_9ACTN</name>